<sequence length="212" mass="23004">MPCLTRHRAEIFKPARSPEATPHDALPDPLRRPPEQGLMRRRMALLPVLLLLGAATPPEAELRVDPPSPYRTTRMEPTPPQTARIAVARPGAPMPDCQVAFVPAPPADQKVGQPALNALARSPAWQKLERARIATAYDVQQESIVEQDGVAGLRLAGTLRPRPSLEGGSRAAFTILETPRGRTTTVCAAPAEEFARRQAEFDAVARGVTPPR</sequence>
<comment type="caution">
    <text evidence="2">The sequence shown here is derived from an EMBL/GenBank/DDBJ whole genome shotgun (WGS) entry which is preliminary data.</text>
</comment>
<dbReference type="EMBL" id="VUKA01000001">
    <property type="protein sequence ID" value="KAA2214933.1"/>
    <property type="molecule type" value="Genomic_DNA"/>
</dbReference>
<dbReference type="AlphaFoldDB" id="A0A5B2TL92"/>
<accession>A0A5B2TL92</accession>
<feature type="region of interest" description="Disordered" evidence="1">
    <location>
        <begin position="1"/>
        <end position="37"/>
    </location>
</feature>
<proteinExistence type="predicted"/>
<dbReference type="RefSeq" id="WP_149810887.1">
    <property type="nucleotide sequence ID" value="NZ_VUKA01000001.1"/>
</dbReference>
<keyword evidence="3" id="KW-1185">Reference proteome</keyword>
<feature type="compositionally biased region" description="Basic and acidic residues" evidence="1">
    <location>
        <begin position="21"/>
        <end position="34"/>
    </location>
</feature>
<dbReference type="Proteomes" id="UP000322110">
    <property type="component" value="Unassembled WGS sequence"/>
</dbReference>
<evidence type="ECO:0000256" key="1">
    <source>
        <dbReference type="SAM" id="MobiDB-lite"/>
    </source>
</evidence>
<reference evidence="2 3" key="1">
    <citation type="journal article" date="2015" name="Int. J. Syst. Evol. Microbiol.">
        <title>Roseomonas oryzae sp. nov., isolated from paddy rhizosphere soil.</title>
        <authorList>
            <person name="Ramaprasad E.V."/>
            <person name="Sasikala Ch."/>
            <person name="Ramana Ch.V."/>
        </authorList>
    </citation>
    <scope>NUCLEOTIDE SEQUENCE [LARGE SCALE GENOMIC DNA]</scope>
    <source>
        <strain evidence="2 3">KCTC 42542</strain>
    </source>
</reference>
<gene>
    <name evidence="2" type="ORF">F0Q34_04435</name>
</gene>
<protein>
    <submittedName>
        <fullName evidence="2">Uncharacterized protein</fullName>
    </submittedName>
</protein>
<organism evidence="2 3">
    <name type="scientific">Teichococcus oryzae</name>
    <dbReference type="NCBI Taxonomy" id="1608942"/>
    <lineage>
        <taxon>Bacteria</taxon>
        <taxon>Pseudomonadati</taxon>
        <taxon>Pseudomonadota</taxon>
        <taxon>Alphaproteobacteria</taxon>
        <taxon>Acetobacterales</taxon>
        <taxon>Roseomonadaceae</taxon>
        <taxon>Roseomonas</taxon>
    </lineage>
</organism>
<dbReference type="OrthoDB" id="8445854at2"/>
<evidence type="ECO:0000313" key="3">
    <source>
        <dbReference type="Proteomes" id="UP000322110"/>
    </source>
</evidence>
<name>A0A5B2TL92_9PROT</name>
<evidence type="ECO:0000313" key="2">
    <source>
        <dbReference type="EMBL" id="KAA2214933.1"/>
    </source>
</evidence>